<dbReference type="CDD" id="cd06257">
    <property type="entry name" value="DnaJ"/>
    <property type="match status" value="1"/>
</dbReference>
<protein>
    <submittedName>
        <fullName evidence="4">Molecular chaperone DjlA</fullName>
    </submittedName>
</protein>
<feature type="domain" description="J" evidence="3">
    <location>
        <begin position="188"/>
        <end position="254"/>
    </location>
</feature>
<gene>
    <name evidence="4" type="ORF">CEG18_21050</name>
</gene>
<evidence type="ECO:0000256" key="2">
    <source>
        <dbReference type="SAM" id="Phobius"/>
    </source>
</evidence>
<keyword evidence="1" id="KW-0143">Chaperone</keyword>
<sequence>MFWPGTLVGVIAGWALASIPGAMLGALLGQVLDRRLKKRTWRGLFEQLRGGPQISDQELLFLLLGRLAKSRGRVVDAHIQQARAEMQRLQLDDRSRRQAIDAFGRGKLGGELLDVGLRQRHGRQATAEGLIQACWRMAWAGDTPNAAQKNLLLQWGESLGLSRTRVLALSAGAEPPRPPSTPRESYTGALRLLGVTPESEPEEIKRAYRKLISQNHPDKLEGMGASAERIAAATQKTREIQAAYLLVRQRRGFR</sequence>
<dbReference type="PANTHER" id="PTHR24074">
    <property type="entry name" value="CO-CHAPERONE PROTEIN DJLA"/>
    <property type="match status" value="1"/>
</dbReference>
<comment type="caution">
    <text evidence="4">The sequence shown here is derived from an EMBL/GenBank/DDBJ whole genome shotgun (WGS) entry which is preliminary data.</text>
</comment>
<dbReference type="RefSeq" id="WP_088420333.1">
    <property type="nucleotide sequence ID" value="NZ_NJBA01000007.1"/>
</dbReference>
<dbReference type="STRING" id="46680.GCA_000807755_06379"/>
<organism evidence="4 5">
    <name type="scientific">Pseudomonas nitroreducens</name>
    <dbReference type="NCBI Taxonomy" id="46680"/>
    <lineage>
        <taxon>Bacteria</taxon>
        <taxon>Pseudomonadati</taxon>
        <taxon>Pseudomonadota</taxon>
        <taxon>Gammaproteobacteria</taxon>
        <taxon>Pseudomonadales</taxon>
        <taxon>Pseudomonadaceae</taxon>
        <taxon>Pseudomonas</taxon>
    </lineage>
</organism>
<evidence type="ECO:0000313" key="4">
    <source>
        <dbReference type="EMBL" id="OWP49221.1"/>
    </source>
</evidence>
<dbReference type="InterPro" id="IPR036869">
    <property type="entry name" value="J_dom_sf"/>
</dbReference>
<dbReference type="Pfam" id="PF00226">
    <property type="entry name" value="DnaJ"/>
    <property type="match status" value="1"/>
</dbReference>
<evidence type="ECO:0000313" key="5">
    <source>
        <dbReference type="Proteomes" id="UP000198145"/>
    </source>
</evidence>
<evidence type="ECO:0000259" key="3">
    <source>
        <dbReference type="PROSITE" id="PS50076"/>
    </source>
</evidence>
<evidence type="ECO:0000256" key="1">
    <source>
        <dbReference type="ARBA" id="ARBA00023186"/>
    </source>
</evidence>
<keyword evidence="2" id="KW-0812">Transmembrane</keyword>
<dbReference type="SMART" id="SM00271">
    <property type="entry name" value="DnaJ"/>
    <property type="match status" value="1"/>
</dbReference>
<dbReference type="PRINTS" id="PR00625">
    <property type="entry name" value="JDOMAIN"/>
</dbReference>
<dbReference type="InterPro" id="IPR029024">
    <property type="entry name" value="TerB-like"/>
</dbReference>
<name>A0A246F7W1_PSENT</name>
<accession>A0A246F7W1</accession>
<dbReference type="AlphaFoldDB" id="A0A246F7W1"/>
<dbReference type="Gene3D" id="1.10.3680.10">
    <property type="entry name" value="TerB-like"/>
    <property type="match status" value="1"/>
</dbReference>
<dbReference type="InterPro" id="IPR050817">
    <property type="entry name" value="DjlA_DnaK_co-chaperone"/>
</dbReference>
<dbReference type="PROSITE" id="PS50076">
    <property type="entry name" value="DNAJ_2"/>
    <property type="match status" value="1"/>
</dbReference>
<reference evidence="4 5" key="1">
    <citation type="submission" date="2017-06" db="EMBL/GenBank/DDBJ databases">
        <title>Draft genome of Pseudomonas nitroreducens DF05.</title>
        <authorList>
            <person name="Iyer R."/>
        </authorList>
    </citation>
    <scope>NUCLEOTIDE SEQUENCE [LARGE SCALE GENOMIC DNA]</scope>
    <source>
        <strain evidence="4 5">DF05</strain>
    </source>
</reference>
<dbReference type="eggNOG" id="COG1076">
    <property type="taxonomic scope" value="Bacteria"/>
</dbReference>
<feature type="transmembrane region" description="Helical" evidence="2">
    <location>
        <begin position="6"/>
        <end position="32"/>
    </location>
</feature>
<dbReference type="Proteomes" id="UP000198145">
    <property type="component" value="Unassembled WGS sequence"/>
</dbReference>
<proteinExistence type="predicted"/>
<dbReference type="SUPFAM" id="SSF46565">
    <property type="entry name" value="Chaperone J-domain"/>
    <property type="match status" value="1"/>
</dbReference>
<keyword evidence="2" id="KW-0472">Membrane</keyword>
<dbReference type="InterPro" id="IPR001623">
    <property type="entry name" value="DnaJ_domain"/>
</dbReference>
<keyword evidence="2" id="KW-1133">Transmembrane helix</keyword>
<dbReference type="SUPFAM" id="SSF158682">
    <property type="entry name" value="TerB-like"/>
    <property type="match status" value="1"/>
</dbReference>
<dbReference type="EMBL" id="NJBA01000007">
    <property type="protein sequence ID" value="OWP49221.1"/>
    <property type="molecule type" value="Genomic_DNA"/>
</dbReference>
<dbReference type="Gene3D" id="1.10.287.110">
    <property type="entry name" value="DnaJ domain"/>
    <property type="match status" value="1"/>
</dbReference>